<dbReference type="Proteomes" id="UP000320593">
    <property type="component" value="Unassembled WGS sequence"/>
</dbReference>
<evidence type="ECO:0000259" key="1">
    <source>
        <dbReference type="PROSITE" id="PS50925"/>
    </source>
</evidence>
<keyword evidence="3" id="KW-1185">Reference proteome</keyword>
<name>A0A562T8H6_9HYPH</name>
<dbReference type="OrthoDB" id="196105at2"/>
<dbReference type="SMART" id="SM01034">
    <property type="entry name" value="BLUF"/>
    <property type="match status" value="1"/>
</dbReference>
<protein>
    <submittedName>
        <fullName evidence="2">FAD-dependent sensor of blue light</fullName>
    </submittedName>
</protein>
<proteinExistence type="predicted"/>
<dbReference type="AlphaFoldDB" id="A0A562T8H6"/>
<dbReference type="PROSITE" id="PS50925">
    <property type="entry name" value="BLUF"/>
    <property type="match status" value="1"/>
</dbReference>
<dbReference type="RefSeq" id="WP_145342242.1">
    <property type="nucleotide sequence ID" value="NZ_SMLY01000041.1"/>
</dbReference>
<dbReference type="InterPro" id="IPR036046">
    <property type="entry name" value="Acylphosphatase-like_dom_sf"/>
</dbReference>
<comment type="caution">
    <text evidence="2">The sequence shown here is derived from an EMBL/GenBank/DDBJ whole genome shotgun (WGS) entry which is preliminary data.</text>
</comment>
<feature type="domain" description="BLUF" evidence="1">
    <location>
        <begin position="3"/>
        <end position="98"/>
    </location>
</feature>
<gene>
    <name evidence="2" type="ORF">JM93_01741</name>
</gene>
<sequence>MQTYRICYRARINWTRLKHALPDEIDHSLNRIRQMNRRAGVTGALLLADEHMIQFLEGSTGPVLETVYCAMSDERLYDMEAIFHEPARERLFPNSLMFFRDLTGSVAASRYPQLRPLIDRPEKLTRDEGLSALHTFAGDVVQSSLTNGMLMLA</sequence>
<accession>A0A562T8H6</accession>
<reference evidence="2 3" key="1">
    <citation type="submission" date="2019-07" db="EMBL/GenBank/DDBJ databases">
        <title>Genomic Encyclopedia of Archaeal and Bacterial Type Strains, Phase II (KMG-II): from individual species to whole genera.</title>
        <authorList>
            <person name="Goeker M."/>
        </authorList>
    </citation>
    <scope>NUCLEOTIDE SEQUENCE [LARGE SCALE GENOMIC DNA]</scope>
    <source>
        <strain evidence="2 3">ATCC BAA-252</strain>
    </source>
</reference>
<organism evidence="2 3">
    <name type="scientific">Roseibium hamelinense</name>
    <dbReference type="NCBI Taxonomy" id="150831"/>
    <lineage>
        <taxon>Bacteria</taxon>
        <taxon>Pseudomonadati</taxon>
        <taxon>Pseudomonadota</taxon>
        <taxon>Alphaproteobacteria</taxon>
        <taxon>Hyphomicrobiales</taxon>
        <taxon>Stappiaceae</taxon>
        <taxon>Roseibium</taxon>
    </lineage>
</organism>
<dbReference type="InterPro" id="IPR007024">
    <property type="entry name" value="BLUF_domain"/>
</dbReference>
<dbReference type="Pfam" id="PF04940">
    <property type="entry name" value="BLUF"/>
    <property type="match status" value="1"/>
</dbReference>
<dbReference type="EMBL" id="VLLF01000003">
    <property type="protein sequence ID" value="TWI89538.1"/>
    <property type="molecule type" value="Genomic_DNA"/>
</dbReference>
<dbReference type="GO" id="GO:0009882">
    <property type="term" value="F:blue light photoreceptor activity"/>
    <property type="evidence" value="ECO:0007669"/>
    <property type="project" value="InterPro"/>
</dbReference>
<evidence type="ECO:0000313" key="3">
    <source>
        <dbReference type="Proteomes" id="UP000320593"/>
    </source>
</evidence>
<dbReference type="Gene3D" id="3.30.70.100">
    <property type="match status" value="1"/>
</dbReference>
<dbReference type="SUPFAM" id="SSF54975">
    <property type="entry name" value="Acylphosphatase/BLUF domain-like"/>
    <property type="match status" value="1"/>
</dbReference>
<dbReference type="GO" id="GO:0071949">
    <property type="term" value="F:FAD binding"/>
    <property type="evidence" value="ECO:0007669"/>
    <property type="project" value="InterPro"/>
</dbReference>
<evidence type="ECO:0000313" key="2">
    <source>
        <dbReference type="EMBL" id="TWI89538.1"/>
    </source>
</evidence>